<dbReference type="Proteomes" id="UP001174997">
    <property type="component" value="Unassembled WGS sequence"/>
</dbReference>
<reference evidence="1" key="1">
    <citation type="submission" date="2023-06" db="EMBL/GenBank/DDBJ databases">
        <title>Genome-scale phylogeny and comparative genomics of the fungal order Sordariales.</title>
        <authorList>
            <consortium name="Lawrence Berkeley National Laboratory"/>
            <person name="Hensen N."/>
            <person name="Bonometti L."/>
            <person name="Westerberg I."/>
            <person name="Brannstrom I.O."/>
            <person name="Guillou S."/>
            <person name="Cros-Aarteil S."/>
            <person name="Calhoun S."/>
            <person name="Haridas S."/>
            <person name="Kuo A."/>
            <person name="Mondo S."/>
            <person name="Pangilinan J."/>
            <person name="Riley R."/>
            <person name="Labutti K."/>
            <person name="Andreopoulos B."/>
            <person name="Lipzen A."/>
            <person name="Chen C."/>
            <person name="Yanf M."/>
            <person name="Daum C."/>
            <person name="Ng V."/>
            <person name="Clum A."/>
            <person name="Steindorff A."/>
            <person name="Ohm R."/>
            <person name="Martin F."/>
            <person name="Silar P."/>
            <person name="Natvig D."/>
            <person name="Lalanne C."/>
            <person name="Gautier V."/>
            <person name="Ament-Velasquez S.L."/>
            <person name="Kruys A."/>
            <person name="Hutchinson M.I."/>
            <person name="Powell A.J."/>
            <person name="Barry K."/>
            <person name="Miller A.N."/>
            <person name="Grigoriev I.V."/>
            <person name="Debuchy R."/>
            <person name="Gladieux P."/>
            <person name="Thoren M.H."/>
            <person name="Johannesson H."/>
        </authorList>
    </citation>
    <scope>NUCLEOTIDE SEQUENCE</scope>
    <source>
        <strain evidence="1">CBS 307.81</strain>
    </source>
</reference>
<proteinExistence type="predicted"/>
<comment type="caution">
    <text evidence="1">The sequence shown here is derived from an EMBL/GenBank/DDBJ whole genome shotgun (WGS) entry which is preliminary data.</text>
</comment>
<dbReference type="AlphaFoldDB" id="A0AA39YXS3"/>
<evidence type="ECO:0000313" key="2">
    <source>
        <dbReference type="Proteomes" id="UP001174997"/>
    </source>
</evidence>
<name>A0AA39YXS3_9PEZI</name>
<accession>A0AA39YXS3</accession>
<keyword evidence="2" id="KW-1185">Reference proteome</keyword>
<evidence type="ECO:0000313" key="1">
    <source>
        <dbReference type="EMBL" id="KAK0660448.1"/>
    </source>
</evidence>
<gene>
    <name evidence="1" type="ORF">QBC41DRAFT_236655</name>
</gene>
<protein>
    <submittedName>
        <fullName evidence="1">Uncharacterized protein</fullName>
    </submittedName>
</protein>
<dbReference type="EMBL" id="JAULSY010000166">
    <property type="protein sequence ID" value="KAK0660448.1"/>
    <property type="molecule type" value="Genomic_DNA"/>
</dbReference>
<organism evidence="1 2">
    <name type="scientific">Cercophora samala</name>
    <dbReference type="NCBI Taxonomy" id="330535"/>
    <lineage>
        <taxon>Eukaryota</taxon>
        <taxon>Fungi</taxon>
        <taxon>Dikarya</taxon>
        <taxon>Ascomycota</taxon>
        <taxon>Pezizomycotina</taxon>
        <taxon>Sordariomycetes</taxon>
        <taxon>Sordariomycetidae</taxon>
        <taxon>Sordariales</taxon>
        <taxon>Lasiosphaeriaceae</taxon>
        <taxon>Cercophora</taxon>
    </lineage>
</organism>
<sequence length="128" mass="14022">MPNNILPQASEEQDFDKVMIMPSGYMDPFYRHEYDGSNYPLQAWRKQGFGFKDTTLVALPGLPLFNIPTTQFSYESSVSGLTEYLPGNIALVGPRGYEVALVQLVKGFLASSKDLHGSVATGSVPFPG</sequence>